<comment type="caution">
    <text evidence="3">The sequence shown here is derived from an EMBL/GenBank/DDBJ whole genome shotgun (WGS) entry which is preliminary data.</text>
</comment>
<evidence type="ECO:0000313" key="3">
    <source>
        <dbReference type="EMBL" id="GJD66396.1"/>
    </source>
</evidence>
<gene>
    <name evidence="3" type="ORF">MPEAHAMD_6593</name>
</gene>
<keyword evidence="4" id="KW-1185">Reference proteome</keyword>
<feature type="compositionally biased region" description="Polar residues" evidence="1">
    <location>
        <begin position="300"/>
        <end position="311"/>
    </location>
</feature>
<dbReference type="InterPro" id="IPR036291">
    <property type="entry name" value="NAD(P)-bd_dom_sf"/>
</dbReference>
<feature type="region of interest" description="Disordered" evidence="1">
    <location>
        <begin position="144"/>
        <end position="311"/>
    </location>
</feature>
<organism evidence="3 4">
    <name type="scientific">Methylobacterium frigidaeris</name>
    <dbReference type="NCBI Taxonomy" id="2038277"/>
    <lineage>
        <taxon>Bacteria</taxon>
        <taxon>Pseudomonadati</taxon>
        <taxon>Pseudomonadota</taxon>
        <taxon>Alphaproteobacteria</taxon>
        <taxon>Hyphomicrobiales</taxon>
        <taxon>Methylobacteriaceae</taxon>
        <taxon>Methylobacterium</taxon>
    </lineage>
</organism>
<dbReference type="Gene3D" id="3.40.50.720">
    <property type="entry name" value="NAD(P)-binding Rossmann-like Domain"/>
    <property type="match status" value="1"/>
</dbReference>
<name>A0AA37HIY2_9HYPH</name>
<sequence length="311" mass="33119">MKIVVIGGCGLIGRQVTADLLREGHEAVTASPSTGVNALTGEGIAEMLADAAVVVDVANAPSLEPAAALEFFERSGRNLLAAERQSGIRHHVALSIVGTDRLQENAYFRAKEAQERLIAAASLPYMIVRATQFFEFVATSPRPRWRATGSTCPMPISSRSPRSTSRRPSPRWPSGCPPTGRSRSPGRTGSRSTTSSPGASPPPATAGRCRPTGRRATSAPGWSGDPSFPRTRLRRASDPDPCPARKLPILRRGAEGPPCPAGGWRRRLLHRLPEPGPGRAMRSSTIRHPVRRRPAVSPGNPASQRSCAASS</sequence>
<dbReference type="AlphaFoldDB" id="A0AA37HIY2"/>
<reference evidence="3" key="2">
    <citation type="submission" date="2021-08" db="EMBL/GenBank/DDBJ databases">
        <authorList>
            <person name="Tani A."/>
            <person name="Ola A."/>
            <person name="Ogura Y."/>
            <person name="Katsura K."/>
            <person name="Hayashi T."/>
        </authorList>
    </citation>
    <scope>NUCLEOTIDE SEQUENCE</scope>
    <source>
        <strain evidence="3">JCM 32048</strain>
    </source>
</reference>
<evidence type="ECO:0000259" key="2">
    <source>
        <dbReference type="Pfam" id="PF13460"/>
    </source>
</evidence>
<reference evidence="3" key="1">
    <citation type="journal article" date="2016" name="Front. Microbiol.">
        <title>Genome Sequence of the Piezophilic, Mesophilic Sulfate-Reducing Bacterium Desulfovibrio indicus J2T.</title>
        <authorList>
            <person name="Cao J."/>
            <person name="Maignien L."/>
            <person name="Shao Z."/>
            <person name="Alain K."/>
            <person name="Jebbar M."/>
        </authorList>
    </citation>
    <scope>NUCLEOTIDE SEQUENCE</scope>
    <source>
        <strain evidence="3">JCM 32048</strain>
    </source>
</reference>
<feature type="domain" description="NAD(P)-binding" evidence="2">
    <location>
        <begin position="7"/>
        <end position="133"/>
    </location>
</feature>
<dbReference type="EMBL" id="BPQJ01000064">
    <property type="protein sequence ID" value="GJD66396.1"/>
    <property type="molecule type" value="Genomic_DNA"/>
</dbReference>
<feature type="compositionally biased region" description="Low complexity" evidence="1">
    <location>
        <begin position="170"/>
        <end position="198"/>
    </location>
</feature>
<proteinExistence type="predicted"/>
<dbReference type="Proteomes" id="UP001055286">
    <property type="component" value="Unassembled WGS sequence"/>
</dbReference>
<dbReference type="InterPro" id="IPR016040">
    <property type="entry name" value="NAD(P)-bd_dom"/>
</dbReference>
<evidence type="ECO:0000256" key="1">
    <source>
        <dbReference type="SAM" id="MobiDB-lite"/>
    </source>
</evidence>
<feature type="compositionally biased region" description="Low complexity" evidence="1">
    <location>
        <begin position="153"/>
        <end position="163"/>
    </location>
</feature>
<dbReference type="Pfam" id="PF13460">
    <property type="entry name" value="NAD_binding_10"/>
    <property type="match status" value="1"/>
</dbReference>
<evidence type="ECO:0000313" key="4">
    <source>
        <dbReference type="Proteomes" id="UP001055286"/>
    </source>
</evidence>
<accession>A0AA37HIY2</accession>
<dbReference type="SUPFAM" id="SSF51735">
    <property type="entry name" value="NAD(P)-binding Rossmann-fold domains"/>
    <property type="match status" value="1"/>
</dbReference>
<protein>
    <recommendedName>
        <fullName evidence="2">NAD(P)-binding domain-containing protein</fullName>
    </recommendedName>
</protein>